<feature type="compositionally biased region" description="Basic and acidic residues" evidence="1">
    <location>
        <begin position="104"/>
        <end position="138"/>
    </location>
</feature>
<feature type="compositionally biased region" description="Polar residues" evidence="1">
    <location>
        <begin position="90"/>
        <end position="103"/>
    </location>
</feature>
<evidence type="ECO:0000313" key="2">
    <source>
        <dbReference type="EMBL" id="KAE9132676.1"/>
    </source>
</evidence>
<name>A0A6G0LV73_9STRA</name>
<dbReference type="AlphaFoldDB" id="A0A6G0LV73"/>
<dbReference type="EMBL" id="QXFX01000092">
    <property type="protein sequence ID" value="KAE9132676.1"/>
    <property type="molecule type" value="Genomic_DNA"/>
</dbReference>
<protein>
    <submittedName>
        <fullName evidence="2">Uncharacterized protein</fullName>
    </submittedName>
</protein>
<evidence type="ECO:0000256" key="1">
    <source>
        <dbReference type="SAM" id="MobiDB-lite"/>
    </source>
</evidence>
<gene>
    <name evidence="2" type="ORF">PF010_g3088</name>
</gene>
<evidence type="ECO:0000313" key="3">
    <source>
        <dbReference type="Proteomes" id="UP000488956"/>
    </source>
</evidence>
<accession>A0A6G0LV73</accession>
<comment type="caution">
    <text evidence="2">The sequence shown here is derived from an EMBL/GenBank/DDBJ whole genome shotgun (WGS) entry which is preliminary data.</text>
</comment>
<proteinExistence type="predicted"/>
<feature type="region of interest" description="Disordered" evidence="1">
    <location>
        <begin position="27"/>
        <end position="138"/>
    </location>
</feature>
<reference evidence="2 3" key="1">
    <citation type="submission" date="2018-09" db="EMBL/GenBank/DDBJ databases">
        <title>Genomic investigation of the strawberry pathogen Phytophthora fragariae indicates pathogenicity is determined by transcriptional variation in three key races.</title>
        <authorList>
            <person name="Adams T.M."/>
            <person name="Armitage A.D."/>
            <person name="Sobczyk M.K."/>
            <person name="Bates H.J."/>
            <person name="Dunwell J.M."/>
            <person name="Nellist C.F."/>
            <person name="Harrison R.J."/>
        </authorList>
    </citation>
    <scope>NUCLEOTIDE SEQUENCE [LARGE SCALE GENOMIC DNA]</scope>
    <source>
        <strain evidence="2 3">ONT-3</strain>
    </source>
</reference>
<organism evidence="2 3">
    <name type="scientific">Phytophthora fragariae</name>
    <dbReference type="NCBI Taxonomy" id="53985"/>
    <lineage>
        <taxon>Eukaryota</taxon>
        <taxon>Sar</taxon>
        <taxon>Stramenopiles</taxon>
        <taxon>Oomycota</taxon>
        <taxon>Peronosporomycetes</taxon>
        <taxon>Peronosporales</taxon>
        <taxon>Peronosporaceae</taxon>
        <taxon>Phytophthora</taxon>
    </lineage>
</organism>
<dbReference type="Proteomes" id="UP000488956">
    <property type="component" value="Unassembled WGS sequence"/>
</dbReference>
<sequence>MAECDEDQVTTIDCLNIVKNVGGVVERQATPPPSVDDEFSSAADLGQDSRLSEGHPTVVIAEQPELRDPADVARINDSARPPGELEENLTSEATCGDTLTNQAGDREPTEPRDPEVEVATDRAPAEPTEGRPIRSDEERLEAVFVSVMAGVILKQLLMQTGAPPTRRSTCRTRSN</sequence>